<sequence length="186" mass="21072">MGRGRSGGKVNGFMKHGDEAWSLARLARKVIDLRTIVHVLKEDITLWKDRTEDSGDRRHHATNKYTVDGFLTVARRQDAAYAAIYTQPHSRRRRNNWTSWEGVMGITTNESRATCMLSRVATSGCGESLSYGTFAGVLEADMHIVIEPQPDLPFFAPSQPHSRSSQKNAMRSLRNRPFMHLRESDI</sequence>
<accession>A0A6A6T3I4</accession>
<evidence type="ECO:0000313" key="1">
    <source>
        <dbReference type="EMBL" id="KAF2653463.1"/>
    </source>
</evidence>
<gene>
    <name evidence="1" type="ORF">K491DRAFT_516676</name>
</gene>
<reference evidence="1" key="1">
    <citation type="journal article" date="2020" name="Stud. Mycol.">
        <title>101 Dothideomycetes genomes: a test case for predicting lifestyles and emergence of pathogens.</title>
        <authorList>
            <person name="Haridas S."/>
            <person name="Albert R."/>
            <person name="Binder M."/>
            <person name="Bloem J."/>
            <person name="Labutti K."/>
            <person name="Salamov A."/>
            <person name="Andreopoulos B."/>
            <person name="Baker S."/>
            <person name="Barry K."/>
            <person name="Bills G."/>
            <person name="Bluhm B."/>
            <person name="Cannon C."/>
            <person name="Castanera R."/>
            <person name="Culley D."/>
            <person name="Daum C."/>
            <person name="Ezra D."/>
            <person name="Gonzalez J."/>
            <person name="Henrissat B."/>
            <person name="Kuo A."/>
            <person name="Liang C."/>
            <person name="Lipzen A."/>
            <person name="Lutzoni F."/>
            <person name="Magnuson J."/>
            <person name="Mondo S."/>
            <person name="Nolan M."/>
            <person name="Ohm R."/>
            <person name="Pangilinan J."/>
            <person name="Park H.-J."/>
            <person name="Ramirez L."/>
            <person name="Alfaro M."/>
            <person name="Sun H."/>
            <person name="Tritt A."/>
            <person name="Yoshinaga Y."/>
            <person name="Zwiers L.-H."/>
            <person name="Turgeon B."/>
            <person name="Goodwin S."/>
            <person name="Spatafora J."/>
            <person name="Crous P."/>
            <person name="Grigoriev I."/>
        </authorList>
    </citation>
    <scope>NUCLEOTIDE SEQUENCE</scope>
    <source>
        <strain evidence="1">CBS 122681</strain>
    </source>
</reference>
<keyword evidence="2" id="KW-1185">Reference proteome</keyword>
<dbReference type="EMBL" id="MU004381">
    <property type="protein sequence ID" value="KAF2653463.1"/>
    <property type="molecule type" value="Genomic_DNA"/>
</dbReference>
<name>A0A6A6T3I4_9PLEO</name>
<organism evidence="1 2">
    <name type="scientific">Lophiostoma macrostomum CBS 122681</name>
    <dbReference type="NCBI Taxonomy" id="1314788"/>
    <lineage>
        <taxon>Eukaryota</taxon>
        <taxon>Fungi</taxon>
        <taxon>Dikarya</taxon>
        <taxon>Ascomycota</taxon>
        <taxon>Pezizomycotina</taxon>
        <taxon>Dothideomycetes</taxon>
        <taxon>Pleosporomycetidae</taxon>
        <taxon>Pleosporales</taxon>
        <taxon>Lophiostomataceae</taxon>
        <taxon>Lophiostoma</taxon>
    </lineage>
</organism>
<protein>
    <submittedName>
        <fullName evidence="1">Uncharacterized protein</fullName>
    </submittedName>
</protein>
<proteinExistence type="predicted"/>
<evidence type="ECO:0000313" key="2">
    <source>
        <dbReference type="Proteomes" id="UP000799324"/>
    </source>
</evidence>
<dbReference type="Proteomes" id="UP000799324">
    <property type="component" value="Unassembled WGS sequence"/>
</dbReference>
<dbReference type="AlphaFoldDB" id="A0A6A6T3I4"/>